<feature type="transmembrane region" description="Helical" evidence="8">
    <location>
        <begin position="31"/>
        <end position="49"/>
    </location>
</feature>
<keyword evidence="7 8" id="KW-0472">Membrane</keyword>
<organism evidence="9 10">
    <name type="scientific">Ramlibacter aurantiacus</name>
    <dbReference type="NCBI Taxonomy" id="2801330"/>
    <lineage>
        <taxon>Bacteria</taxon>
        <taxon>Pseudomonadati</taxon>
        <taxon>Pseudomonadota</taxon>
        <taxon>Betaproteobacteria</taxon>
        <taxon>Burkholderiales</taxon>
        <taxon>Comamonadaceae</taxon>
        <taxon>Ramlibacter</taxon>
    </lineage>
</organism>
<reference evidence="9" key="1">
    <citation type="submission" date="2021-01" db="EMBL/GenBank/DDBJ databases">
        <title>Ramlibacter sp. strain AW1 16S ribosomal RNA gene Genome sequencing and assembly.</title>
        <authorList>
            <person name="Kang M."/>
        </authorList>
    </citation>
    <scope>NUCLEOTIDE SEQUENCE</scope>
    <source>
        <strain evidence="9">AW1</strain>
    </source>
</reference>
<keyword evidence="10" id="KW-1185">Reference proteome</keyword>
<dbReference type="Pfam" id="PF03547">
    <property type="entry name" value="Mem_trans"/>
    <property type="match status" value="1"/>
</dbReference>
<dbReference type="PANTHER" id="PTHR36838">
    <property type="entry name" value="AUXIN EFFLUX CARRIER FAMILY PROTEIN"/>
    <property type="match status" value="1"/>
</dbReference>
<feature type="transmembrane region" description="Helical" evidence="8">
    <location>
        <begin position="119"/>
        <end position="143"/>
    </location>
</feature>
<dbReference type="RefSeq" id="WP_201686118.1">
    <property type="nucleotide sequence ID" value="NZ_JAEQNA010000010.1"/>
</dbReference>
<dbReference type="PANTHER" id="PTHR36838:SF1">
    <property type="entry name" value="SLR1864 PROTEIN"/>
    <property type="match status" value="1"/>
</dbReference>
<keyword evidence="6 8" id="KW-1133">Transmembrane helix</keyword>
<proteinExistence type="inferred from homology"/>
<evidence type="ECO:0000256" key="3">
    <source>
        <dbReference type="ARBA" id="ARBA00022448"/>
    </source>
</evidence>
<feature type="transmembrane region" description="Helical" evidence="8">
    <location>
        <begin position="253"/>
        <end position="272"/>
    </location>
</feature>
<keyword evidence="3" id="KW-0813">Transport</keyword>
<comment type="caution">
    <text evidence="9">The sequence shown here is derived from an EMBL/GenBank/DDBJ whole genome shotgun (WGS) entry which is preliminary data.</text>
</comment>
<evidence type="ECO:0000313" key="9">
    <source>
        <dbReference type="EMBL" id="MBL0422992.1"/>
    </source>
</evidence>
<evidence type="ECO:0000313" key="10">
    <source>
        <dbReference type="Proteomes" id="UP000613011"/>
    </source>
</evidence>
<protein>
    <submittedName>
        <fullName evidence="9">AEC family transporter</fullName>
    </submittedName>
</protein>
<evidence type="ECO:0000256" key="5">
    <source>
        <dbReference type="ARBA" id="ARBA00022692"/>
    </source>
</evidence>
<evidence type="ECO:0000256" key="6">
    <source>
        <dbReference type="ARBA" id="ARBA00022989"/>
    </source>
</evidence>
<sequence length="307" mass="31757">MLPVLSALFPVILLTAIGYASGKLRLIRAEGLVDLSNLVFLVLAPALFFRTMSGVQPAQVALAPLVVYFAASLVLMLSTLLVRGWTRESAMQGLTASFSNTFLVGVPVVTFVYGPAGLAHLLALITLHAVVLLTAGTLALELAPGASRAGHPARAVLQAVRSSIIHPVPLPILAGLAWGQTGWALPELIDTSLRLLSQAVGPLSLLMVGVSLASIRVGDQWRGALTLALLKTVVHPLLVLAVGLAAGLSGLPFAVMVVAACLPTGANVFILAKRYKVADEQVTAAVALSTLLALVSVTTALSLLPRG</sequence>
<dbReference type="GO" id="GO:0005886">
    <property type="term" value="C:plasma membrane"/>
    <property type="evidence" value="ECO:0007669"/>
    <property type="project" value="UniProtKB-SubCell"/>
</dbReference>
<accession>A0A937D757</accession>
<feature type="transmembrane region" description="Helical" evidence="8">
    <location>
        <begin position="61"/>
        <end position="82"/>
    </location>
</feature>
<feature type="transmembrane region" description="Helical" evidence="8">
    <location>
        <begin position="164"/>
        <end position="183"/>
    </location>
</feature>
<feature type="transmembrane region" description="Helical" evidence="8">
    <location>
        <begin position="94"/>
        <end position="113"/>
    </location>
</feature>
<evidence type="ECO:0000256" key="2">
    <source>
        <dbReference type="ARBA" id="ARBA00010145"/>
    </source>
</evidence>
<dbReference type="InterPro" id="IPR038770">
    <property type="entry name" value="Na+/solute_symporter_sf"/>
</dbReference>
<evidence type="ECO:0000256" key="8">
    <source>
        <dbReference type="SAM" id="Phobius"/>
    </source>
</evidence>
<dbReference type="Gene3D" id="1.20.1530.20">
    <property type="match status" value="1"/>
</dbReference>
<feature type="transmembrane region" description="Helical" evidence="8">
    <location>
        <begin position="6"/>
        <end position="24"/>
    </location>
</feature>
<evidence type="ECO:0000256" key="4">
    <source>
        <dbReference type="ARBA" id="ARBA00022475"/>
    </source>
</evidence>
<keyword evidence="5 8" id="KW-0812">Transmembrane</keyword>
<feature type="transmembrane region" description="Helical" evidence="8">
    <location>
        <begin position="195"/>
        <end position="215"/>
    </location>
</feature>
<evidence type="ECO:0000256" key="7">
    <source>
        <dbReference type="ARBA" id="ARBA00023136"/>
    </source>
</evidence>
<feature type="transmembrane region" description="Helical" evidence="8">
    <location>
        <begin position="227"/>
        <end position="247"/>
    </location>
</feature>
<comment type="similarity">
    <text evidence="2">Belongs to the auxin efflux carrier (TC 2.A.69) family.</text>
</comment>
<dbReference type="EMBL" id="JAEQNA010000010">
    <property type="protein sequence ID" value="MBL0422992.1"/>
    <property type="molecule type" value="Genomic_DNA"/>
</dbReference>
<dbReference type="GO" id="GO:0055085">
    <property type="term" value="P:transmembrane transport"/>
    <property type="evidence" value="ECO:0007669"/>
    <property type="project" value="InterPro"/>
</dbReference>
<dbReference type="Proteomes" id="UP000613011">
    <property type="component" value="Unassembled WGS sequence"/>
</dbReference>
<dbReference type="InterPro" id="IPR004776">
    <property type="entry name" value="Mem_transp_PIN-like"/>
</dbReference>
<feature type="transmembrane region" description="Helical" evidence="8">
    <location>
        <begin position="284"/>
        <end position="304"/>
    </location>
</feature>
<gene>
    <name evidence="9" type="ORF">JI739_21830</name>
</gene>
<comment type="subcellular location">
    <subcellularLocation>
        <location evidence="1">Cell membrane</location>
        <topology evidence="1">Multi-pass membrane protein</topology>
    </subcellularLocation>
</comment>
<dbReference type="AlphaFoldDB" id="A0A937D757"/>
<keyword evidence="4" id="KW-1003">Cell membrane</keyword>
<name>A0A937D757_9BURK</name>
<evidence type="ECO:0000256" key="1">
    <source>
        <dbReference type="ARBA" id="ARBA00004651"/>
    </source>
</evidence>